<proteinExistence type="predicted"/>
<dbReference type="PANTHER" id="PTHR33444">
    <property type="entry name" value="SI:DKEY-19B23.12-RELATED"/>
    <property type="match status" value="1"/>
</dbReference>
<keyword evidence="1" id="KW-0812">Transmembrane</keyword>
<reference evidence="2" key="1">
    <citation type="journal article" date="2023" name="Mol. Biol. Evol.">
        <title>Third-Generation Sequencing Reveals the Adaptive Role of the Epigenome in Three Deep-Sea Polychaetes.</title>
        <authorList>
            <person name="Perez M."/>
            <person name="Aroh O."/>
            <person name="Sun Y."/>
            <person name="Lan Y."/>
            <person name="Juniper S.K."/>
            <person name="Young C.R."/>
            <person name="Angers B."/>
            <person name="Qian P.Y."/>
        </authorList>
    </citation>
    <scope>NUCLEOTIDE SEQUENCE</scope>
    <source>
        <strain evidence="2">R07B-5</strain>
    </source>
</reference>
<sequence>MSLMWRQVRSRRYEKLDDVYRPDEDGGDVPASKSSRFSDAVLSLFLLVWFACGNFWTFAIWRPHFIQLLHEPSNWCDETVYMFTFVQILICYGIAAFVLMIAGILLLCHRCCLEKS</sequence>
<dbReference type="PANTHER" id="PTHR33444:SF7">
    <property type="entry name" value="TRANSMEMBRANE PROTEIN 272"/>
    <property type="match status" value="1"/>
</dbReference>
<feature type="transmembrane region" description="Helical" evidence="1">
    <location>
        <begin position="81"/>
        <end position="108"/>
    </location>
</feature>
<feature type="transmembrane region" description="Helical" evidence="1">
    <location>
        <begin position="40"/>
        <end position="61"/>
    </location>
</feature>
<keyword evidence="1" id="KW-0472">Membrane</keyword>
<gene>
    <name evidence="2" type="ORF">NP493_243g01085</name>
</gene>
<keyword evidence="1" id="KW-1133">Transmembrane helix</keyword>
<keyword evidence="3" id="KW-1185">Reference proteome</keyword>
<organism evidence="2 3">
    <name type="scientific">Ridgeia piscesae</name>
    <name type="common">Tubeworm</name>
    <dbReference type="NCBI Taxonomy" id="27915"/>
    <lineage>
        <taxon>Eukaryota</taxon>
        <taxon>Metazoa</taxon>
        <taxon>Spiralia</taxon>
        <taxon>Lophotrochozoa</taxon>
        <taxon>Annelida</taxon>
        <taxon>Polychaeta</taxon>
        <taxon>Sedentaria</taxon>
        <taxon>Canalipalpata</taxon>
        <taxon>Sabellida</taxon>
        <taxon>Siboglinidae</taxon>
        <taxon>Ridgeia</taxon>
    </lineage>
</organism>
<accession>A0AAD9NZ79</accession>
<evidence type="ECO:0000313" key="2">
    <source>
        <dbReference type="EMBL" id="KAK2185191.1"/>
    </source>
</evidence>
<comment type="caution">
    <text evidence="2">The sequence shown here is derived from an EMBL/GenBank/DDBJ whole genome shotgun (WGS) entry which is preliminary data.</text>
</comment>
<protein>
    <submittedName>
        <fullName evidence="2">Uncharacterized protein</fullName>
    </submittedName>
</protein>
<dbReference type="EMBL" id="JAODUO010000242">
    <property type="protein sequence ID" value="KAK2185191.1"/>
    <property type="molecule type" value="Genomic_DNA"/>
</dbReference>
<evidence type="ECO:0000256" key="1">
    <source>
        <dbReference type="SAM" id="Phobius"/>
    </source>
</evidence>
<dbReference type="InterPro" id="IPR040350">
    <property type="entry name" value="TMEM272"/>
</dbReference>
<name>A0AAD9NZ79_RIDPI</name>
<dbReference type="AlphaFoldDB" id="A0AAD9NZ79"/>
<evidence type="ECO:0000313" key="3">
    <source>
        <dbReference type="Proteomes" id="UP001209878"/>
    </source>
</evidence>
<dbReference type="Proteomes" id="UP001209878">
    <property type="component" value="Unassembled WGS sequence"/>
</dbReference>